<dbReference type="InterPro" id="IPR038252">
    <property type="entry name" value="UBA_E1_C_sf"/>
</dbReference>
<dbReference type="GO" id="GO:0004839">
    <property type="term" value="F:ubiquitin activating enzyme activity"/>
    <property type="evidence" value="ECO:0007669"/>
    <property type="project" value="UniProtKB-EC"/>
</dbReference>
<evidence type="ECO:0000256" key="11">
    <source>
        <dbReference type="RuleBase" id="RU000519"/>
    </source>
</evidence>
<evidence type="ECO:0000256" key="9">
    <source>
        <dbReference type="ARBA" id="ARBA00030371"/>
    </source>
</evidence>
<dbReference type="InterPro" id="IPR035985">
    <property type="entry name" value="Ubiquitin-activating_enz"/>
</dbReference>
<keyword evidence="5 11" id="KW-0436">Ligase</keyword>
<name>A0A6G1S3P9_9ACAR</name>
<dbReference type="UniPathway" id="UPA00143"/>
<dbReference type="CDD" id="cd01491">
    <property type="entry name" value="Ube1_repeat1"/>
    <property type="match status" value="1"/>
</dbReference>
<dbReference type="EC" id="6.2.1.45" evidence="4"/>
<dbReference type="GO" id="GO:0019948">
    <property type="term" value="F:SUMO activating enzyme activity"/>
    <property type="evidence" value="ECO:0007669"/>
    <property type="project" value="TreeGrafter"/>
</dbReference>
<dbReference type="PANTHER" id="PTHR10953:SF4">
    <property type="entry name" value="UBIQUITIN-ACTIVATING ENZYME E1 C-TERMINAL DOMAIN-CONTAINING PROTEIN"/>
    <property type="match status" value="1"/>
</dbReference>
<evidence type="ECO:0000256" key="8">
    <source>
        <dbReference type="ARBA" id="ARBA00022840"/>
    </source>
</evidence>
<dbReference type="InterPro" id="IPR000011">
    <property type="entry name" value="UBQ/SUMO-activ_enz_E1-like"/>
</dbReference>
<dbReference type="EMBL" id="GGYP01000026">
    <property type="protein sequence ID" value="MDE44797.1"/>
    <property type="molecule type" value="Transcribed_RNA"/>
</dbReference>
<dbReference type="Gene3D" id="1.10.10.2660">
    <property type="entry name" value="Ubiquitin-activating enzyme E1, SCCH domain"/>
    <property type="match status" value="1"/>
</dbReference>
<dbReference type="Pfam" id="PF00899">
    <property type="entry name" value="ThiF"/>
    <property type="match status" value="1"/>
</dbReference>
<dbReference type="NCBIfam" id="TIGR01408">
    <property type="entry name" value="Ube1"/>
    <property type="match status" value="1"/>
</dbReference>
<comment type="pathway">
    <text evidence="2">Protein modification; protein ubiquitination.</text>
</comment>
<proteinExistence type="inferred from homology"/>
<dbReference type="Pfam" id="PF10585">
    <property type="entry name" value="UBA_E1_SCCH"/>
    <property type="match status" value="1"/>
</dbReference>
<evidence type="ECO:0000256" key="2">
    <source>
        <dbReference type="ARBA" id="ARBA00004906"/>
    </source>
</evidence>
<dbReference type="InterPro" id="IPR042063">
    <property type="entry name" value="Ubi_acti_E1_SCCH"/>
</dbReference>
<dbReference type="InterPro" id="IPR032420">
    <property type="entry name" value="E1_4HB"/>
</dbReference>
<reference evidence="13" key="1">
    <citation type="submission" date="2018-10" db="EMBL/GenBank/DDBJ databases">
        <title>Transcriptome assembly of Aceria tosichella (Wheat curl mite) Type 2.</title>
        <authorList>
            <person name="Scully E.D."/>
            <person name="Geib S.M."/>
            <person name="Palmer N.A."/>
            <person name="Gupta A.K."/>
            <person name="Sarath G."/>
            <person name="Tatineni S."/>
        </authorList>
    </citation>
    <scope>NUCLEOTIDE SEQUENCE</scope>
    <source>
        <strain evidence="13">LincolnNE</strain>
    </source>
</reference>
<evidence type="ECO:0000256" key="10">
    <source>
        <dbReference type="PROSITE-ProRule" id="PRU10132"/>
    </source>
</evidence>
<dbReference type="FunFam" id="3.40.50.720:FF:000015">
    <property type="entry name" value="Ubiquitin-activating enzyme E1 1"/>
    <property type="match status" value="1"/>
</dbReference>
<dbReference type="InterPro" id="IPR045886">
    <property type="entry name" value="ThiF/MoeB/HesA"/>
</dbReference>
<dbReference type="GO" id="GO:0005737">
    <property type="term" value="C:cytoplasm"/>
    <property type="evidence" value="ECO:0007669"/>
    <property type="project" value="TreeGrafter"/>
</dbReference>
<dbReference type="GO" id="GO:0031510">
    <property type="term" value="C:SUMO activating enzyme complex"/>
    <property type="evidence" value="ECO:0007669"/>
    <property type="project" value="TreeGrafter"/>
</dbReference>
<evidence type="ECO:0000256" key="4">
    <source>
        <dbReference type="ARBA" id="ARBA00012990"/>
    </source>
</evidence>
<evidence type="ECO:0000256" key="1">
    <source>
        <dbReference type="ARBA" id="ARBA00000488"/>
    </source>
</evidence>
<organism evidence="13">
    <name type="scientific">Aceria tosichella</name>
    <name type="common">wheat curl mite</name>
    <dbReference type="NCBI Taxonomy" id="561515"/>
    <lineage>
        <taxon>Eukaryota</taxon>
        <taxon>Metazoa</taxon>
        <taxon>Ecdysozoa</taxon>
        <taxon>Arthropoda</taxon>
        <taxon>Chelicerata</taxon>
        <taxon>Arachnida</taxon>
        <taxon>Acari</taxon>
        <taxon>Acariformes</taxon>
        <taxon>Trombidiformes</taxon>
        <taxon>Prostigmata</taxon>
        <taxon>Eupodina</taxon>
        <taxon>Eriophyoidea</taxon>
        <taxon>Eriophyidae</taxon>
        <taxon>Eriophyinae</taxon>
        <taxon>Aceriini</taxon>
        <taxon>Aceria</taxon>
    </lineage>
</organism>
<dbReference type="Gene3D" id="3.40.50.12550">
    <property type="entry name" value="Ubiquitin-activating enzyme E1, inactive adenylation domain, subdomain 2"/>
    <property type="match status" value="1"/>
</dbReference>
<dbReference type="InterPro" id="IPR042302">
    <property type="entry name" value="E1_FCCH_sf"/>
</dbReference>
<dbReference type="Gene3D" id="2.40.30.180">
    <property type="entry name" value="Ubiquitin-activating enzyme E1, FCCH domain"/>
    <property type="match status" value="1"/>
</dbReference>
<dbReference type="Pfam" id="PF16190">
    <property type="entry name" value="E1_FCCH"/>
    <property type="match status" value="1"/>
</dbReference>
<dbReference type="InterPro" id="IPR032418">
    <property type="entry name" value="E1_FCCH"/>
</dbReference>
<evidence type="ECO:0000313" key="13">
    <source>
        <dbReference type="EMBL" id="MDE44797.1"/>
    </source>
</evidence>
<dbReference type="Gene3D" id="3.10.290.60">
    <property type="entry name" value="Ubiquitin-activating enzyme E1, UFD domain"/>
    <property type="match status" value="1"/>
</dbReference>
<dbReference type="Pfam" id="PF09358">
    <property type="entry name" value="E1_UFD"/>
    <property type="match status" value="1"/>
</dbReference>
<feature type="active site" description="Glycyl thioester intermediate" evidence="10">
    <location>
        <position position="602"/>
    </location>
</feature>
<dbReference type="FunFam" id="3.50.50.80:FF:000001">
    <property type="entry name" value="ubiquitin-like modifier-activating enzyme 1"/>
    <property type="match status" value="1"/>
</dbReference>
<dbReference type="InterPro" id="IPR042449">
    <property type="entry name" value="Ub-E1_IAD_1"/>
</dbReference>
<dbReference type="SMART" id="SM00985">
    <property type="entry name" value="UBA_e1_C"/>
    <property type="match status" value="1"/>
</dbReference>
<dbReference type="PROSITE" id="PS00865">
    <property type="entry name" value="UBIQUITIN_ACTIVAT_2"/>
    <property type="match status" value="1"/>
</dbReference>
<dbReference type="InterPro" id="IPR019572">
    <property type="entry name" value="UBA_E1_SCCH"/>
</dbReference>
<dbReference type="SUPFAM" id="SSF69572">
    <property type="entry name" value="Activating enzymes of the ubiquitin-like proteins"/>
    <property type="match status" value="2"/>
</dbReference>
<dbReference type="FunFam" id="1.10.10.2660:FF:000001">
    <property type="entry name" value="Ubiquitin-activating enzyme E1 1"/>
    <property type="match status" value="1"/>
</dbReference>
<dbReference type="CDD" id="cd01490">
    <property type="entry name" value="Ube1_repeat2"/>
    <property type="match status" value="1"/>
</dbReference>
<protein>
    <recommendedName>
        <fullName evidence="4">E1 ubiquitin-activating enzyme</fullName>
        <ecNumber evidence="4">6.2.1.45</ecNumber>
    </recommendedName>
    <alternativeName>
        <fullName evidence="9">Ubiquitin-activating enzyme E1</fullName>
    </alternativeName>
</protein>
<dbReference type="InterPro" id="IPR018965">
    <property type="entry name" value="Ub-activating_enz_E1_C"/>
</dbReference>
<evidence type="ECO:0000259" key="12">
    <source>
        <dbReference type="SMART" id="SM00985"/>
    </source>
</evidence>
<feature type="domain" description="Ubiquitin-activating enzyme E1 C-terminal" evidence="12">
    <location>
        <begin position="894"/>
        <end position="1019"/>
    </location>
</feature>
<evidence type="ECO:0000256" key="7">
    <source>
        <dbReference type="ARBA" id="ARBA00022786"/>
    </source>
</evidence>
<dbReference type="Gene3D" id="3.40.50.720">
    <property type="entry name" value="NAD(P)-binding Rossmann-like Domain"/>
    <property type="match status" value="1"/>
</dbReference>
<keyword evidence="8 11" id="KW-0067">ATP-binding</keyword>
<comment type="similarity">
    <text evidence="3 11">Belongs to the ubiquitin-activating E1 family.</text>
</comment>
<dbReference type="PRINTS" id="PR01849">
    <property type="entry name" value="UBIQUITINACT"/>
</dbReference>
<dbReference type="Pfam" id="PF16191">
    <property type="entry name" value="E1_4HB"/>
    <property type="match status" value="1"/>
</dbReference>
<dbReference type="FunFam" id="2.40.30.180:FF:000001">
    <property type="entry name" value="ubiquitin-like modifier-activating enzyme 1"/>
    <property type="match status" value="1"/>
</dbReference>
<keyword evidence="6 11" id="KW-0547">Nucleotide-binding</keyword>
<dbReference type="FunFam" id="3.10.290.60:FF:000002">
    <property type="entry name" value="Ubiquitin-like modifier-activating enzyme 1"/>
    <property type="match status" value="1"/>
</dbReference>
<dbReference type="InterPro" id="IPR018075">
    <property type="entry name" value="UBQ-activ_enz_E1"/>
</dbReference>
<evidence type="ECO:0000256" key="3">
    <source>
        <dbReference type="ARBA" id="ARBA00005673"/>
    </source>
</evidence>
<gene>
    <name evidence="13" type="primary">UBA1</name>
    <name evidence="13" type="ORF">g.14731</name>
</gene>
<evidence type="ECO:0000256" key="6">
    <source>
        <dbReference type="ARBA" id="ARBA00022741"/>
    </source>
</evidence>
<dbReference type="Gene3D" id="3.50.50.80">
    <property type="entry name" value="Ubiquitin-activating enzyme E1, inactive adenylation domain, subdomain 1"/>
    <property type="match status" value="1"/>
</dbReference>
<dbReference type="PANTHER" id="PTHR10953">
    <property type="entry name" value="UBIQUITIN-ACTIVATING ENZYME E1"/>
    <property type="match status" value="1"/>
</dbReference>
<dbReference type="AlphaFoldDB" id="A0A6G1S3P9"/>
<dbReference type="GO" id="GO:0005524">
    <property type="term" value="F:ATP binding"/>
    <property type="evidence" value="ECO:0007669"/>
    <property type="project" value="UniProtKB-KW"/>
</dbReference>
<evidence type="ECO:0000256" key="5">
    <source>
        <dbReference type="ARBA" id="ARBA00022598"/>
    </source>
</evidence>
<sequence length="1027" mass="115472">MKRRRLDTGEMAQNGCQRTSDIDEGLYSRQLYVLGHEAMRRMANTDVLICGLGGLGVEIAKDIILGGVRSVTVHSTKNCTIQDLSSQFFLDEHDLGKNLADASFQKLSELNMNVQVRSHTSEILDDQFLSKFHVVVLTEMSYDEIKRISDITHGRNIALIVASTSGLIGQIFCDFGSNFQVHDQDGEQPRSTMIASVTKDIDGIVTCIDETKHGFQDGDYVTFSEVQGMTELNGCAPRKISVTGDFTFSIGDTSQLSDYVRGGIATQVKVPISLNFSSFSETLVNPKYQAVDYMVPRQQQLHVAFQALDQFKSVHNRLPKPWNNDDALEFVNIASKVAASYKIEDVDKKLLSLVSKTAVGDLAPMQAVIGGIVAQEVMKACTGKFMPIQQWFYYDSFECLPENEADYPTAESSEPINSRYDRQLAVFGKDVLSKLAQARFFLVGAGAIGCELLKNFAMMGLGTAPNGRIIITDMDIIEKSNLNRQFLFRNHDVGKMKSDTAAVAAKKMNSSLNIESNQNRVGPETENVYDDEFFESLTGVANALDNVDARVYMDRRCVYYRKPLLESGTTGTKGNTQVVIPFLTASYSSTRDPEEEKSIPICTLKNFPNAIEHTLQWARDEFEGLFKIGPDAVQQYLTDPNFMDRTMKMAGNQPVEMLEIVKRFLVAEKPNSFEDCVRWARLHWQEQYDNQIRQLLFNFPPDRMTSSGAPFWSGPKRCPHNLTFSAEDPMHLDYVVAAANLKAYVYGIPQVRDRQKIKDILAQIPVPEFAPRSGIKIAVNDSEAQQSGNDGGMPDMDRLSLIRDELPPPESVKVPLNPIDFEKDDDTNFHMDFVVAASNLRASNYNIAPADHYKSKLIAGKIIPAIATTTSLVSGLTCLELYKVIQEHKKLESYRDNFLNLALAYLGYAEPMRAPKNKYYDKEFTLWDRFEIDGEITLKEFLEYFKTQHNLEITMLSQGVCMLYSFFLPPAKAAERMNLGMKELVEKVSKKTIEPHVRALVFELCCNDLDGEDVEVPYVKYNLARKN</sequence>
<dbReference type="InterPro" id="IPR033127">
    <property type="entry name" value="UBQ-activ_enz_E1_Cys_AS"/>
</dbReference>
<dbReference type="InterPro" id="IPR000594">
    <property type="entry name" value="ThiF_NAD_FAD-bd"/>
</dbReference>
<comment type="catalytic activity">
    <reaction evidence="1">
        <text>ATP + ubiquitin + [E1 ubiquitin-activating enzyme]-L-cysteine = AMP + diphosphate + S-ubiquitinyl-[E1 ubiquitin-activating enzyme]-L-cysteine.</text>
        <dbReference type="EC" id="6.2.1.45"/>
    </reaction>
</comment>
<dbReference type="GO" id="GO:0016925">
    <property type="term" value="P:protein sumoylation"/>
    <property type="evidence" value="ECO:0007669"/>
    <property type="project" value="TreeGrafter"/>
</dbReference>
<keyword evidence="7 11" id="KW-0833">Ubl conjugation pathway</keyword>
<accession>A0A6G1S3P9</accession>